<evidence type="ECO:0000256" key="4">
    <source>
        <dbReference type="ARBA" id="ARBA00022989"/>
    </source>
</evidence>
<dbReference type="AlphaFoldDB" id="A0A4Z0W401"/>
<sequence>MVNEITTEIQSMVDAPPPYPYTLPRFRGYSAFSVATDGQAAETTIFKRYMIRGLLLEAGVILIAAALFSLVSPAVGQAVLLGGLVYAVPHGLFTLMSLRHIGDTQSARLLMSLAVGFFGKLVFIALALGLIFTGEMEVSGLPLMLALVIFYLFGLILTGFLSSKAAAAAEEA</sequence>
<dbReference type="RefSeq" id="WP_135484256.1">
    <property type="nucleotide sequence ID" value="NZ_SRMF01000008.1"/>
</dbReference>
<dbReference type="Pfam" id="PF03899">
    <property type="entry name" value="ATP-synt_I"/>
    <property type="match status" value="1"/>
</dbReference>
<evidence type="ECO:0000313" key="8">
    <source>
        <dbReference type="Proteomes" id="UP000297475"/>
    </source>
</evidence>
<evidence type="ECO:0000313" key="7">
    <source>
        <dbReference type="EMBL" id="TGG91472.1"/>
    </source>
</evidence>
<reference evidence="7 8" key="1">
    <citation type="submission" date="2019-04" db="EMBL/GenBank/DDBJ databases">
        <title>Natronospirillum operosus gen. nov., sp. nov., a haloalkaliphilic satellite isolated from decaying biomass of laboratory culture of cyanobacterium Geitlerinema sp. and proposal of Natronospirillaceae fam. nov. and Saccharospirillaceae fam. nov.</title>
        <authorList>
            <person name="Kevbrin V."/>
            <person name="Boltyanskaya Y."/>
            <person name="Koziaeva V."/>
            <person name="Grouzdev D.S."/>
            <person name="Park M."/>
            <person name="Cho J."/>
        </authorList>
    </citation>
    <scope>NUCLEOTIDE SEQUENCE [LARGE SCALE GENOMIC DNA]</scope>
    <source>
        <strain evidence="7 8">G-116</strain>
    </source>
</reference>
<name>A0A4Z0W401_9GAMM</name>
<evidence type="ECO:0000256" key="1">
    <source>
        <dbReference type="ARBA" id="ARBA00004651"/>
    </source>
</evidence>
<keyword evidence="3 6" id="KW-0812">Transmembrane</keyword>
<evidence type="ECO:0000256" key="6">
    <source>
        <dbReference type="SAM" id="Phobius"/>
    </source>
</evidence>
<keyword evidence="5 6" id="KW-0472">Membrane</keyword>
<keyword evidence="2" id="KW-1003">Cell membrane</keyword>
<evidence type="ECO:0000256" key="2">
    <source>
        <dbReference type="ARBA" id="ARBA00022475"/>
    </source>
</evidence>
<dbReference type="OrthoDB" id="5702716at2"/>
<dbReference type="InterPro" id="IPR005598">
    <property type="entry name" value="ATP_synth_I"/>
</dbReference>
<comment type="caution">
    <text evidence="7">The sequence shown here is derived from an EMBL/GenBank/DDBJ whole genome shotgun (WGS) entry which is preliminary data.</text>
</comment>
<dbReference type="EMBL" id="SRMF01000008">
    <property type="protein sequence ID" value="TGG91472.1"/>
    <property type="molecule type" value="Genomic_DNA"/>
</dbReference>
<keyword evidence="8" id="KW-1185">Reference proteome</keyword>
<protein>
    <recommendedName>
        <fullName evidence="9">ATP synthase subunit I</fullName>
    </recommendedName>
</protein>
<feature type="transmembrane region" description="Helical" evidence="6">
    <location>
        <begin position="138"/>
        <end position="161"/>
    </location>
</feature>
<keyword evidence="4 6" id="KW-1133">Transmembrane helix</keyword>
<feature type="transmembrane region" description="Helical" evidence="6">
    <location>
        <begin position="110"/>
        <end position="132"/>
    </location>
</feature>
<organism evidence="7 8">
    <name type="scientific">Natronospirillum operosum</name>
    <dbReference type="NCBI Taxonomy" id="2759953"/>
    <lineage>
        <taxon>Bacteria</taxon>
        <taxon>Pseudomonadati</taxon>
        <taxon>Pseudomonadota</taxon>
        <taxon>Gammaproteobacteria</taxon>
        <taxon>Oceanospirillales</taxon>
        <taxon>Natronospirillaceae</taxon>
        <taxon>Natronospirillum</taxon>
    </lineage>
</organism>
<gene>
    <name evidence="7" type="ORF">E4656_15700</name>
</gene>
<comment type="subcellular location">
    <subcellularLocation>
        <location evidence="1">Cell membrane</location>
        <topology evidence="1">Multi-pass membrane protein</topology>
    </subcellularLocation>
</comment>
<dbReference type="Proteomes" id="UP000297475">
    <property type="component" value="Unassembled WGS sequence"/>
</dbReference>
<evidence type="ECO:0008006" key="9">
    <source>
        <dbReference type="Google" id="ProtNLM"/>
    </source>
</evidence>
<proteinExistence type="predicted"/>
<dbReference type="GO" id="GO:0005886">
    <property type="term" value="C:plasma membrane"/>
    <property type="evidence" value="ECO:0007669"/>
    <property type="project" value="UniProtKB-SubCell"/>
</dbReference>
<feature type="transmembrane region" description="Helical" evidence="6">
    <location>
        <begin position="78"/>
        <end position="98"/>
    </location>
</feature>
<evidence type="ECO:0000256" key="5">
    <source>
        <dbReference type="ARBA" id="ARBA00023136"/>
    </source>
</evidence>
<evidence type="ECO:0000256" key="3">
    <source>
        <dbReference type="ARBA" id="ARBA00022692"/>
    </source>
</evidence>
<feature type="transmembrane region" description="Helical" evidence="6">
    <location>
        <begin position="54"/>
        <end position="72"/>
    </location>
</feature>
<accession>A0A4Z0W401</accession>